<dbReference type="EnsemblMetazoa" id="ACOM032625-RA">
    <property type="protein sequence ID" value="ACOM032625-PA.1"/>
    <property type="gene ID" value="ACOM032625"/>
</dbReference>
<evidence type="ECO:0000256" key="1">
    <source>
        <dbReference type="SAM" id="MobiDB-lite"/>
    </source>
</evidence>
<proteinExistence type="predicted"/>
<reference evidence="2" key="1">
    <citation type="submission" date="2022-08" db="UniProtKB">
        <authorList>
            <consortium name="EnsemblMetazoa"/>
        </authorList>
    </citation>
    <scope>IDENTIFICATION</scope>
</reference>
<feature type="compositionally biased region" description="Low complexity" evidence="1">
    <location>
        <begin position="88"/>
        <end position="97"/>
    </location>
</feature>
<evidence type="ECO:0000313" key="2">
    <source>
        <dbReference type="EnsemblMetazoa" id="ACOM032625-PA.1"/>
    </source>
</evidence>
<accession>A0A8W7PJ08</accession>
<protein>
    <submittedName>
        <fullName evidence="2">Uncharacterized protein</fullName>
    </submittedName>
</protein>
<name>A0A8W7PJ08_ANOCL</name>
<organism evidence="2">
    <name type="scientific">Anopheles coluzzii</name>
    <name type="common">African malaria mosquito</name>
    <dbReference type="NCBI Taxonomy" id="1518534"/>
    <lineage>
        <taxon>Eukaryota</taxon>
        <taxon>Metazoa</taxon>
        <taxon>Ecdysozoa</taxon>
        <taxon>Arthropoda</taxon>
        <taxon>Hexapoda</taxon>
        <taxon>Insecta</taxon>
        <taxon>Pterygota</taxon>
        <taxon>Neoptera</taxon>
        <taxon>Endopterygota</taxon>
        <taxon>Diptera</taxon>
        <taxon>Nematocera</taxon>
        <taxon>Culicoidea</taxon>
        <taxon>Culicidae</taxon>
        <taxon>Anophelinae</taxon>
        <taxon>Anopheles</taxon>
    </lineage>
</organism>
<dbReference type="Proteomes" id="UP000075882">
    <property type="component" value="Unassembled WGS sequence"/>
</dbReference>
<dbReference type="AlphaFoldDB" id="A0A8W7PJ08"/>
<feature type="region of interest" description="Disordered" evidence="1">
    <location>
        <begin position="76"/>
        <end position="105"/>
    </location>
</feature>
<sequence length="171" mass="18573">MYCLADLSYTRDTGTFAREQIERDRVPAPPLPPVLSAVAVEGFRRGEGNCGHSFPCTVDGRRGRCGWTIVVRQSEQQAHDRTVAPVQHGRTGSTTSTHSDRERPLARSRLGRIALSAIGPGLAPVQLAVPPRTGPFVDVLTGSPGCTPSRAYAHLRMARSGDRTRDRFRAA</sequence>